<organism evidence="1">
    <name type="scientific">Caudovirales sp. ctqkh10</name>
    <dbReference type="NCBI Taxonomy" id="2827637"/>
    <lineage>
        <taxon>Viruses</taxon>
        <taxon>Duplodnaviria</taxon>
        <taxon>Heunggongvirae</taxon>
        <taxon>Uroviricota</taxon>
        <taxon>Caudoviricetes</taxon>
    </lineage>
</organism>
<sequence>MKPFKEVIDGIRKAVMASEVREDIAQMGEYVEQLANTAGENIKKAIDPTLSLSGKAADAAKVGEAVNAEAERAKGVEGQIKEDLIFKTKPLDDLPSELEKANLNVTDGAYYVLDASKTGYVPTLSTSLSFMSCAKVNVQPNESYILNAYAAKTGIAYIGFANSDGEVISFDKIINTPQNIKDYEFSIPNHVKQLYINGNSNITLYKEVTEKVATIGYVNRTSIIKGNDRIASMDNDAVWNDNTSIVDMIRAYYNSLIYDKDMTDFRVPLSNHFSHTSYIKIINSTAFITMMRNDTNTEDSSASVNTYVTLTIFNLETNEIIKDFKVCGYNSVVGNQNVISGCAALTILSLSESECVMQCAVKLTDEKWHTIIYTYDIKNSMLSNAIECNIISGTNKYTFTSNNFSEHVATLESTDLPVMCTMTSDGTKNYGMFMCYNYLPSGVVMTTKNYIDYEYSFTPDINTKGIWECNLHSYAGYLFYALRETNSGFATLAKIDPNTYSVIDTLRIADAGSRLDYYENNGKLYLIHSICNRNRTEILEINIKSLSNSGIIAQPTLSCVYPSVQQYGDWCYITSTNNKSTRVYIRRYRKDVMTNLKTSNQLLMLLESVSN</sequence>
<reference evidence="1" key="1">
    <citation type="journal article" date="2021" name="Proc. Natl. Acad. Sci. U.S.A.">
        <title>A Catalog of Tens of Thousands of Viruses from Human Metagenomes Reveals Hidden Associations with Chronic Diseases.</title>
        <authorList>
            <person name="Tisza M.J."/>
            <person name="Buck C.B."/>
        </authorList>
    </citation>
    <scope>NUCLEOTIDE SEQUENCE</scope>
    <source>
        <strain evidence="1">Ctqkh10</strain>
    </source>
</reference>
<dbReference type="EMBL" id="BK032532">
    <property type="protein sequence ID" value="DAF46154.1"/>
    <property type="molecule type" value="Genomic_DNA"/>
</dbReference>
<protein>
    <submittedName>
        <fullName evidence="1">Uncharacterized protein</fullName>
    </submittedName>
</protein>
<accession>A0A8S5S634</accession>
<name>A0A8S5S634_9CAUD</name>
<evidence type="ECO:0000313" key="1">
    <source>
        <dbReference type="EMBL" id="DAF46154.1"/>
    </source>
</evidence>
<proteinExistence type="predicted"/>